<evidence type="ECO:0000313" key="2">
    <source>
        <dbReference type="Proteomes" id="UP000300879"/>
    </source>
</evidence>
<dbReference type="AlphaFoldDB" id="A0A4P8XNB6"/>
<organism evidence="1 2">
    <name type="scientific">Paenibacillus algicola</name>
    <dbReference type="NCBI Taxonomy" id="2565926"/>
    <lineage>
        <taxon>Bacteria</taxon>
        <taxon>Bacillati</taxon>
        <taxon>Bacillota</taxon>
        <taxon>Bacilli</taxon>
        <taxon>Bacillales</taxon>
        <taxon>Paenibacillaceae</taxon>
        <taxon>Paenibacillus</taxon>
    </lineage>
</organism>
<dbReference type="EMBL" id="CP040396">
    <property type="protein sequence ID" value="QCT03765.1"/>
    <property type="molecule type" value="Genomic_DNA"/>
</dbReference>
<dbReference type="RefSeq" id="WP_138226588.1">
    <property type="nucleotide sequence ID" value="NZ_CP040396.1"/>
</dbReference>
<name>A0A4P8XNB6_9BACL</name>
<proteinExistence type="predicted"/>
<accession>A0A4P8XNB6</accession>
<evidence type="ECO:0000313" key="1">
    <source>
        <dbReference type="EMBL" id="QCT03765.1"/>
    </source>
</evidence>
<gene>
    <name evidence="1" type="ORF">E6C60_3054</name>
</gene>
<dbReference type="Proteomes" id="UP000300879">
    <property type="component" value="Chromosome"/>
</dbReference>
<dbReference type="KEGG" id="palo:E6C60_3054"/>
<reference evidence="1 2" key="1">
    <citation type="submission" date="2019-05" db="EMBL/GenBank/DDBJ databases">
        <authorList>
            <person name="Chen C."/>
        </authorList>
    </citation>
    <scope>NUCLEOTIDE SEQUENCE [LARGE SCALE GENOMIC DNA]</scope>
    <source>
        <strain evidence="1 2">HB172198</strain>
    </source>
</reference>
<keyword evidence="2" id="KW-1185">Reference proteome</keyword>
<protein>
    <submittedName>
        <fullName evidence="1">Uncharacterized protein</fullName>
    </submittedName>
</protein>
<sequence>MSRLEPEIKERLEHFLGQGYISKGLYKILKAYFMHRDYTVAAIKANVSRGTFVAQMSALYKRNVLIRIQKGEYDLTHDEDSIILPPQKVEEPPEPPLQMSDTEREWMIKNYKGYRKNRSAAAQILKRSKFDICRMAIELKLDTRN</sequence>
<dbReference type="OrthoDB" id="2630876at2"/>